<dbReference type="RefSeq" id="WP_122129848.1">
    <property type="nucleotide sequence ID" value="NZ_CP033230.1"/>
</dbReference>
<proteinExistence type="predicted"/>
<dbReference type="AlphaFoldDB" id="A0A3G2V1S5"/>
<evidence type="ECO:0008006" key="3">
    <source>
        <dbReference type="Google" id="ProtNLM"/>
    </source>
</evidence>
<organism evidence="1 2">
    <name type="scientific">Sphingobium yanoikuyae</name>
    <name type="common">Sphingomonas yanoikuyae</name>
    <dbReference type="NCBI Taxonomy" id="13690"/>
    <lineage>
        <taxon>Bacteria</taxon>
        <taxon>Pseudomonadati</taxon>
        <taxon>Pseudomonadota</taxon>
        <taxon>Alphaproteobacteria</taxon>
        <taxon>Sphingomonadales</taxon>
        <taxon>Sphingomonadaceae</taxon>
        <taxon>Sphingobium</taxon>
    </lineage>
</organism>
<reference evidence="1 2" key="1">
    <citation type="submission" date="2018-10" db="EMBL/GenBank/DDBJ databases">
        <title>Characterization and genome analysis of a novel bacterium Sphingobium yanoikuyae SJTF8 capable of degrading PAHs.</title>
        <authorList>
            <person name="Yin C."/>
            <person name="Xiong W."/>
            <person name="Liang R."/>
        </authorList>
    </citation>
    <scope>NUCLEOTIDE SEQUENCE [LARGE SCALE GENOMIC DNA]</scope>
    <source>
        <strain evidence="1 2">SJTF8</strain>
    </source>
</reference>
<dbReference type="EMBL" id="CP033230">
    <property type="protein sequence ID" value="AYO78341.1"/>
    <property type="molecule type" value="Genomic_DNA"/>
</dbReference>
<name>A0A3G2V1S5_SPHYA</name>
<gene>
    <name evidence="1" type="ORF">EBF16_16460</name>
</gene>
<evidence type="ECO:0000313" key="2">
    <source>
        <dbReference type="Proteomes" id="UP000280708"/>
    </source>
</evidence>
<evidence type="ECO:0000313" key="1">
    <source>
        <dbReference type="EMBL" id="AYO78341.1"/>
    </source>
</evidence>
<dbReference type="Proteomes" id="UP000280708">
    <property type="component" value="Chromosome"/>
</dbReference>
<sequence length="81" mass="8789">MTIPTDEELLQQIEAFLDATGMTPTRLGLDATGEGGLIKSIRDGRSITLRTGRRLLDYMDSYYAGEPPSPDSETKIIGEAA</sequence>
<protein>
    <recommendedName>
        <fullName evidence="3">XRE family transcriptional regulator</fullName>
    </recommendedName>
</protein>
<accession>A0A3G2V1S5</accession>